<dbReference type="HOGENOM" id="CLU_1003818_0_0_10"/>
<dbReference type="Gene3D" id="3.90.930.1">
    <property type="match status" value="1"/>
</dbReference>
<dbReference type="Proteomes" id="UP000006054">
    <property type="component" value="Chromosome"/>
</dbReference>
<reference evidence="3" key="1">
    <citation type="submission" date="2012-06" db="EMBL/GenBank/DDBJ databases">
        <title>The complete genome of Flexibacter litoralis DSM 6794.</title>
        <authorList>
            <person name="Lucas S."/>
            <person name="Copeland A."/>
            <person name="Lapidus A."/>
            <person name="Glavina del Rio T."/>
            <person name="Dalin E."/>
            <person name="Tice H."/>
            <person name="Bruce D."/>
            <person name="Goodwin L."/>
            <person name="Pitluck S."/>
            <person name="Peters L."/>
            <person name="Ovchinnikova G."/>
            <person name="Lu M."/>
            <person name="Kyrpides N."/>
            <person name="Mavromatis K."/>
            <person name="Ivanova N."/>
            <person name="Brettin T."/>
            <person name="Detter J.C."/>
            <person name="Han C."/>
            <person name="Larimer F."/>
            <person name="Land M."/>
            <person name="Hauser L."/>
            <person name="Markowitz V."/>
            <person name="Cheng J.-F."/>
            <person name="Hugenholtz P."/>
            <person name="Woyke T."/>
            <person name="Wu D."/>
            <person name="Spring S."/>
            <person name="Lang E."/>
            <person name="Kopitz M."/>
            <person name="Brambilla E."/>
            <person name="Klenk H.-P."/>
            <person name="Eisen J.A."/>
        </authorList>
    </citation>
    <scope>NUCLEOTIDE SEQUENCE [LARGE SCALE GENOMIC DNA]</scope>
    <source>
        <strain evidence="3">ATCC 23117 / DSM 6794 / NBRC 15988 / NCIMB 1366 / Sio-4</strain>
    </source>
</reference>
<protein>
    <submittedName>
        <fullName evidence="2">Uncharacterized protein</fullName>
    </submittedName>
</protein>
<feature type="signal peptide" evidence="1">
    <location>
        <begin position="1"/>
        <end position="20"/>
    </location>
</feature>
<organism evidence="2 3">
    <name type="scientific">Bernardetia litoralis (strain ATCC 23117 / DSM 6794 / NBRC 15988 / NCIMB 1366 / Fx l1 / Sio-4)</name>
    <name type="common">Flexibacter litoralis</name>
    <dbReference type="NCBI Taxonomy" id="880071"/>
    <lineage>
        <taxon>Bacteria</taxon>
        <taxon>Pseudomonadati</taxon>
        <taxon>Bacteroidota</taxon>
        <taxon>Cytophagia</taxon>
        <taxon>Cytophagales</taxon>
        <taxon>Bernardetiaceae</taxon>
        <taxon>Bernardetia</taxon>
    </lineage>
</organism>
<keyword evidence="3" id="KW-1185">Reference proteome</keyword>
<evidence type="ECO:0000313" key="3">
    <source>
        <dbReference type="Proteomes" id="UP000006054"/>
    </source>
</evidence>
<dbReference type="PROSITE" id="PS51257">
    <property type="entry name" value="PROKAR_LIPOPROTEIN"/>
    <property type="match status" value="1"/>
</dbReference>
<keyword evidence="1" id="KW-0732">Signal</keyword>
<sequence length="277" mass="33493" precursor="true">MKFIYIFSLLFLFFSCKSTKNNSQNLDTKQITNQDLKIVKGYMYQVEQNQITSDTVLSTIKWYNNKKLVKEENYWTGEEGKNIERIIYTNNGEIKSKKYILNDSTHIQKTEFERDEKGELSRQILSYNDDHRIINQENMYNKNNKIIESIGRFENVPKEMADEFTSYSKYKYDTKGNLIELSQSTQKEKLTLITYKYDENKNLIEELTLNYKNSEKFKTVYFYDKDNQIIKKEIYQNDEWDFTMETFWKDGIIESQKTYYAPFTKEEYHEITFFEII</sequence>
<proteinExistence type="predicted"/>
<dbReference type="KEGG" id="fli:Fleli_0679"/>
<evidence type="ECO:0000313" key="2">
    <source>
        <dbReference type="EMBL" id="AFM03142.1"/>
    </source>
</evidence>
<evidence type="ECO:0000256" key="1">
    <source>
        <dbReference type="SAM" id="SignalP"/>
    </source>
</evidence>
<dbReference type="EMBL" id="CP003345">
    <property type="protein sequence ID" value="AFM03142.1"/>
    <property type="molecule type" value="Genomic_DNA"/>
</dbReference>
<dbReference type="RefSeq" id="WP_014796601.1">
    <property type="nucleotide sequence ID" value="NC_018018.1"/>
</dbReference>
<gene>
    <name evidence="2" type="ordered locus">Fleli_0679</name>
</gene>
<name>I4AGQ7_BERLS</name>
<dbReference type="AlphaFoldDB" id="I4AGQ7"/>
<dbReference type="OrthoDB" id="1046747at2"/>
<feature type="chain" id="PRO_5003685241" evidence="1">
    <location>
        <begin position="21"/>
        <end position="277"/>
    </location>
</feature>
<accession>I4AGQ7</accession>
<dbReference type="STRING" id="880071.Fleli_0679"/>